<dbReference type="Proteomes" id="UP000321126">
    <property type="component" value="Unassembled WGS sequence"/>
</dbReference>
<dbReference type="RefSeq" id="WP_147881859.1">
    <property type="nucleotide sequence ID" value="NZ_JAZDSA010000001.1"/>
</dbReference>
<protein>
    <submittedName>
        <fullName evidence="1">Uncharacterized protein</fullName>
    </submittedName>
</protein>
<accession>A0A5C7CCJ8</accession>
<gene>
    <name evidence="1" type="ORF">FOT62_16555</name>
</gene>
<evidence type="ECO:0000313" key="2">
    <source>
        <dbReference type="Proteomes" id="UP000321126"/>
    </source>
</evidence>
<dbReference type="AlphaFoldDB" id="A0A5C7CCJ8"/>
<reference evidence="1 2" key="1">
    <citation type="submission" date="2019-07" db="EMBL/GenBank/DDBJ databases">
        <title>Serratia strains were isolated from fresh produce.</title>
        <authorList>
            <person name="Cho G.-S."/>
            <person name="Stein M."/>
            <person name="Lee W."/>
            <person name="Suh S.H."/>
            <person name="Franz C.M.A.P."/>
        </authorList>
    </citation>
    <scope>NUCLEOTIDE SEQUENCE [LARGE SCALE GENOMIC DNA]</scope>
    <source>
        <strain evidence="1 2">S16</strain>
    </source>
</reference>
<organism evidence="1 2">
    <name type="scientific">Serratia marcescens</name>
    <dbReference type="NCBI Taxonomy" id="615"/>
    <lineage>
        <taxon>Bacteria</taxon>
        <taxon>Pseudomonadati</taxon>
        <taxon>Pseudomonadota</taxon>
        <taxon>Gammaproteobacteria</taxon>
        <taxon>Enterobacterales</taxon>
        <taxon>Yersiniaceae</taxon>
        <taxon>Serratia</taxon>
    </lineage>
</organism>
<sequence>MHGINSGKNYYGYRDPVPFTIWTPESLFAAHKARVTAGGGIIPDEPGCLARFRFIVDNGLLDRIVTWINPAFGVKKNASNQIEKLFALRGSDFTAQMQKSGAAVLYDDSGAAPAAVVQITSSGGGYLVSENVTVQRGDAYLIGAKLSDKNRADVLGLTVGQSLNNLPMAYARTMIQNQQAITEAWRYGTRDSDWKNGNPTGGPVGAARTPYDDYIPSAGLFDVVHGKVDGYESGKLVNSAVSTTGKLADLSAQSAPIYVGGGFAGGEVGACYGTLREAVFLHTATKADASLISRL</sequence>
<evidence type="ECO:0000313" key="1">
    <source>
        <dbReference type="EMBL" id="TXE32366.1"/>
    </source>
</evidence>
<comment type="caution">
    <text evidence="1">The sequence shown here is derived from an EMBL/GenBank/DDBJ whole genome shotgun (WGS) entry which is preliminary data.</text>
</comment>
<proteinExistence type="predicted"/>
<dbReference type="EMBL" id="VOUQ01000008">
    <property type="protein sequence ID" value="TXE32366.1"/>
    <property type="molecule type" value="Genomic_DNA"/>
</dbReference>
<name>A0A5C7CCJ8_SERMA</name>